<keyword evidence="1 4" id="KW-0378">Hydrolase</keyword>
<evidence type="ECO:0000313" key="6">
    <source>
        <dbReference type="EMBL" id="KAA9041259.1"/>
    </source>
</evidence>
<evidence type="ECO:0000256" key="1">
    <source>
        <dbReference type="ARBA" id="ARBA00022801"/>
    </source>
</evidence>
<dbReference type="GO" id="GO:0006631">
    <property type="term" value="P:fatty acid metabolic process"/>
    <property type="evidence" value="ECO:0007669"/>
    <property type="project" value="TreeGrafter"/>
</dbReference>
<gene>
    <name evidence="6" type="ORF">FW778_04275</name>
</gene>
<keyword evidence="7" id="KW-1185">Reference proteome</keyword>
<dbReference type="InterPro" id="IPR016035">
    <property type="entry name" value="Acyl_Trfase/lysoPLipase"/>
</dbReference>
<dbReference type="PANTHER" id="PTHR24185:SF1">
    <property type="entry name" value="CALCIUM-INDEPENDENT PHOSPHOLIPASE A2-GAMMA"/>
    <property type="match status" value="1"/>
</dbReference>
<feature type="domain" description="PNPLA" evidence="5">
    <location>
        <begin position="17"/>
        <end position="221"/>
    </location>
</feature>
<comment type="caution">
    <text evidence="6">The sequence shown here is derived from an EMBL/GenBank/DDBJ whole genome shotgun (WGS) entry which is preliminary data.</text>
</comment>
<evidence type="ECO:0000256" key="2">
    <source>
        <dbReference type="ARBA" id="ARBA00022963"/>
    </source>
</evidence>
<feature type="short sequence motif" description="GXSXG" evidence="4">
    <location>
        <begin position="61"/>
        <end position="65"/>
    </location>
</feature>
<feature type="short sequence motif" description="DGA/G" evidence="4">
    <location>
        <begin position="207"/>
        <end position="209"/>
    </location>
</feature>
<keyword evidence="2 4" id="KW-0442">Lipid degradation</keyword>
<protein>
    <submittedName>
        <fullName evidence="6">Patatin</fullName>
    </submittedName>
</protein>
<dbReference type="RefSeq" id="WP_150413348.1">
    <property type="nucleotide sequence ID" value="NZ_VYQF01000001.1"/>
</dbReference>
<reference evidence="6 7" key="1">
    <citation type="submission" date="2019-09" db="EMBL/GenBank/DDBJ databases">
        <title>Draft genome sequence of Ginsengibacter sp. BR5-29.</title>
        <authorList>
            <person name="Im W.-T."/>
        </authorList>
    </citation>
    <scope>NUCLEOTIDE SEQUENCE [LARGE SCALE GENOMIC DNA]</scope>
    <source>
        <strain evidence="6 7">BR5-29</strain>
    </source>
</reference>
<dbReference type="EMBL" id="VYQF01000001">
    <property type="protein sequence ID" value="KAA9041259.1"/>
    <property type="molecule type" value="Genomic_DNA"/>
</dbReference>
<evidence type="ECO:0000256" key="3">
    <source>
        <dbReference type="ARBA" id="ARBA00023098"/>
    </source>
</evidence>
<dbReference type="GO" id="GO:0016020">
    <property type="term" value="C:membrane"/>
    <property type="evidence" value="ECO:0007669"/>
    <property type="project" value="TreeGrafter"/>
</dbReference>
<dbReference type="PROSITE" id="PS51635">
    <property type="entry name" value="PNPLA"/>
    <property type="match status" value="1"/>
</dbReference>
<evidence type="ECO:0000256" key="4">
    <source>
        <dbReference type="PROSITE-ProRule" id="PRU01161"/>
    </source>
</evidence>
<feature type="active site" description="Proton acceptor" evidence="4">
    <location>
        <position position="207"/>
    </location>
</feature>
<feature type="active site" description="Nucleophile" evidence="4">
    <location>
        <position position="63"/>
    </location>
</feature>
<feature type="short sequence motif" description="GXGXXG" evidence="4">
    <location>
        <begin position="21"/>
        <end position="26"/>
    </location>
</feature>
<dbReference type="SUPFAM" id="SSF52151">
    <property type="entry name" value="FabD/lysophospholipase-like"/>
    <property type="match status" value="1"/>
</dbReference>
<dbReference type="AlphaFoldDB" id="A0A5J5IJN8"/>
<dbReference type="GO" id="GO:0004620">
    <property type="term" value="F:phospholipase activity"/>
    <property type="evidence" value="ECO:0007669"/>
    <property type="project" value="TreeGrafter"/>
</dbReference>
<dbReference type="Pfam" id="PF01734">
    <property type="entry name" value="Patatin"/>
    <property type="match status" value="1"/>
</dbReference>
<organism evidence="6 7">
    <name type="scientific">Ginsengibacter hankyongi</name>
    <dbReference type="NCBI Taxonomy" id="2607284"/>
    <lineage>
        <taxon>Bacteria</taxon>
        <taxon>Pseudomonadati</taxon>
        <taxon>Bacteroidota</taxon>
        <taxon>Chitinophagia</taxon>
        <taxon>Chitinophagales</taxon>
        <taxon>Chitinophagaceae</taxon>
        <taxon>Ginsengibacter</taxon>
    </lineage>
</organism>
<dbReference type="GO" id="GO:0016042">
    <property type="term" value="P:lipid catabolic process"/>
    <property type="evidence" value="ECO:0007669"/>
    <property type="project" value="UniProtKB-UniRule"/>
</dbReference>
<accession>A0A5J5IJN8</accession>
<dbReference type="InterPro" id="IPR002641">
    <property type="entry name" value="PNPLA_dom"/>
</dbReference>
<evidence type="ECO:0000259" key="5">
    <source>
        <dbReference type="PROSITE" id="PS51635"/>
    </source>
</evidence>
<sequence>MSELLDRFNKPGQKKILSLDGGGIRGALTLGYLKKLEDILKAKFPDQPDFRLCDYFDLIGGTSTGSIIAASLAIGKTVDEITKLYMDLGGKIFGEKRNWWNPMETMKWLKANYSYKAMEDGLKFAYGDLTMGSKELKTGLCIVAKRADTNSIWPLINHPKGKFFDSDLGKNKDIPLWMAVRASSAAPTYFAPQMIEVMKDQQAAFIDGGLSMANNPSLTLLMIATLKGFPFRWEMAEDKLLFVSVGTGYSVFKKYAKEIDDSTMLSWAANIPDMLMQDASWQNRLMMQWLSNSPTADYMDMEIEKMDDDYLAGKPIISYLRYNFRITENDLNELGFTRIFTAADVKSITDMSNSANRQLLYQIGWKASYAIKPEHFEKF</sequence>
<evidence type="ECO:0000313" key="7">
    <source>
        <dbReference type="Proteomes" id="UP000326903"/>
    </source>
</evidence>
<dbReference type="PANTHER" id="PTHR24185">
    <property type="entry name" value="CALCIUM-INDEPENDENT PHOSPHOLIPASE A2-GAMMA"/>
    <property type="match status" value="1"/>
</dbReference>
<dbReference type="Proteomes" id="UP000326903">
    <property type="component" value="Unassembled WGS sequence"/>
</dbReference>
<proteinExistence type="predicted"/>
<dbReference type="Gene3D" id="3.40.1090.10">
    <property type="entry name" value="Cytosolic phospholipase A2 catalytic domain"/>
    <property type="match status" value="1"/>
</dbReference>
<keyword evidence="3 4" id="KW-0443">Lipid metabolism</keyword>
<name>A0A5J5IJN8_9BACT</name>